<evidence type="ECO:0000256" key="5">
    <source>
        <dbReference type="ARBA" id="ARBA00022741"/>
    </source>
</evidence>
<comment type="catalytic activity">
    <reaction evidence="9">
        <text>L-seryl-[protein] + ATP = O-phospho-L-seryl-[protein] + ADP + H(+)</text>
        <dbReference type="Rhea" id="RHEA:17989"/>
        <dbReference type="Rhea" id="RHEA-COMP:9863"/>
        <dbReference type="Rhea" id="RHEA-COMP:11604"/>
        <dbReference type="ChEBI" id="CHEBI:15378"/>
        <dbReference type="ChEBI" id="CHEBI:29999"/>
        <dbReference type="ChEBI" id="CHEBI:30616"/>
        <dbReference type="ChEBI" id="CHEBI:83421"/>
        <dbReference type="ChEBI" id="CHEBI:456216"/>
        <dbReference type="EC" id="2.7.11.22"/>
    </reaction>
</comment>
<dbReference type="GO" id="GO:0005634">
    <property type="term" value="C:nucleus"/>
    <property type="evidence" value="ECO:0007669"/>
    <property type="project" value="TreeGrafter"/>
</dbReference>
<dbReference type="PANTHER" id="PTHR24056">
    <property type="entry name" value="CELL DIVISION PROTEIN KINASE"/>
    <property type="match status" value="1"/>
</dbReference>
<dbReference type="PROSITE" id="PS50011">
    <property type="entry name" value="PROTEIN_KINASE_DOM"/>
    <property type="match status" value="1"/>
</dbReference>
<comment type="similarity">
    <text evidence="1">Belongs to the protein kinase superfamily. CMGC Ser/Thr protein kinase family. CDC2/CDKX subfamily.</text>
</comment>
<evidence type="ECO:0000259" key="10">
    <source>
        <dbReference type="PROSITE" id="PS50011"/>
    </source>
</evidence>
<dbReference type="STRING" id="1658174.A0A1J9NZN7"/>
<dbReference type="GO" id="GO:0005524">
    <property type="term" value="F:ATP binding"/>
    <property type="evidence" value="ECO:0007669"/>
    <property type="project" value="UniProtKB-KW"/>
</dbReference>
<dbReference type="SUPFAM" id="SSF56112">
    <property type="entry name" value="Protein kinase-like (PK-like)"/>
    <property type="match status" value="1"/>
</dbReference>
<gene>
    <name evidence="11" type="ORF">ACJ73_10315</name>
</gene>
<evidence type="ECO:0000256" key="8">
    <source>
        <dbReference type="ARBA" id="ARBA00047811"/>
    </source>
</evidence>
<keyword evidence="12" id="KW-1185">Reference proteome</keyword>
<evidence type="ECO:0000256" key="9">
    <source>
        <dbReference type="ARBA" id="ARBA00048367"/>
    </source>
</evidence>
<dbReference type="GO" id="GO:0007346">
    <property type="term" value="P:regulation of mitotic cell cycle"/>
    <property type="evidence" value="ECO:0007669"/>
    <property type="project" value="TreeGrafter"/>
</dbReference>
<accession>A0A1J9NZN7</accession>
<keyword evidence="3 11" id="KW-0723">Serine/threonine-protein kinase</keyword>
<evidence type="ECO:0000256" key="6">
    <source>
        <dbReference type="ARBA" id="ARBA00022777"/>
    </source>
</evidence>
<protein>
    <recommendedName>
        <fullName evidence="2">cyclin-dependent kinase</fullName>
        <ecNumber evidence="2">2.7.11.22</ecNumber>
    </recommendedName>
</protein>
<proteinExistence type="inferred from homology"/>
<comment type="caution">
    <text evidence="11">The sequence shown here is derived from an EMBL/GenBank/DDBJ whole genome shotgun (WGS) entry which is preliminary data.</text>
</comment>
<keyword evidence="5" id="KW-0547">Nucleotide-binding</keyword>
<organism evidence="11 12">
    <name type="scientific">Blastomyces percursus</name>
    <dbReference type="NCBI Taxonomy" id="1658174"/>
    <lineage>
        <taxon>Eukaryota</taxon>
        <taxon>Fungi</taxon>
        <taxon>Dikarya</taxon>
        <taxon>Ascomycota</taxon>
        <taxon>Pezizomycotina</taxon>
        <taxon>Eurotiomycetes</taxon>
        <taxon>Eurotiomycetidae</taxon>
        <taxon>Onygenales</taxon>
        <taxon>Ajellomycetaceae</taxon>
        <taxon>Blastomyces</taxon>
    </lineage>
</organism>
<name>A0A1J9NZN7_9EURO</name>
<evidence type="ECO:0000256" key="3">
    <source>
        <dbReference type="ARBA" id="ARBA00022527"/>
    </source>
</evidence>
<dbReference type="InterPro" id="IPR011009">
    <property type="entry name" value="Kinase-like_dom_sf"/>
</dbReference>
<comment type="catalytic activity">
    <reaction evidence="8">
        <text>L-threonyl-[protein] + ATP = O-phospho-L-threonyl-[protein] + ADP + H(+)</text>
        <dbReference type="Rhea" id="RHEA:46608"/>
        <dbReference type="Rhea" id="RHEA-COMP:11060"/>
        <dbReference type="Rhea" id="RHEA-COMP:11605"/>
        <dbReference type="ChEBI" id="CHEBI:15378"/>
        <dbReference type="ChEBI" id="CHEBI:30013"/>
        <dbReference type="ChEBI" id="CHEBI:30616"/>
        <dbReference type="ChEBI" id="CHEBI:61977"/>
        <dbReference type="ChEBI" id="CHEBI:456216"/>
        <dbReference type="EC" id="2.7.11.22"/>
    </reaction>
</comment>
<dbReference type="PANTHER" id="PTHR24056:SF107">
    <property type="entry name" value="CYCLIN-DEPENDENT KINASE 11A-RELATED"/>
    <property type="match status" value="1"/>
</dbReference>
<evidence type="ECO:0000313" key="12">
    <source>
        <dbReference type="Proteomes" id="UP000242791"/>
    </source>
</evidence>
<dbReference type="EC" id="2.7.11.22" evidence="2"/>
<keyword evidence="4" id="KW-0808">Transferase</keyword>
<dbReference type="EMBL" id="LGTZ01003713">
    <property type="protein sequence ID" value="OJD09438.1"/>
    <property type="molecule type" value="Genomic_DNA"/>
</dbReference>
<dbReference type="AlphaFoldDB" id="A0A1J9NZN7"/>
<keyword evidence="6 11" id="KW-0418">Kinase</keyword>
<evidence type="ECO:0000256" key="7">
    <source>
        <dbReference type="ARBA" id="ARBA00022840"/>
    </source>
</evidence>
<dbReference type="VEuPathDB" id="FungiDB:ACJ73_10315"/>
<dbReference type="Gene3D" id="1.10.510.10">
    <property type="entry name" value="Transferase(Phosphotransferase) domain 1"/>
    <property type="match status" value="1"/>
</dbReference>
<dbReference type="InterPro" id="IPR050108">
    <property type="entry name" value="CDK"/>
</dbReference>
<sequence length="314" mass="35908">MLVGKRGQRYVLLDPLIQRKGKQCNVWSAAKQGNPMHQFVLKQPDDDDGPGWPDFTKEMEMQELLYKSGYIRRMVDVIPPSDMEPPVMVLEAFKKSLWTARLRRPFSLGEIRSVMRSIAIGLSTIHHNNIVYTDLKMENILVNGFDNETLGSGEHLVTKIADFGMVRPSSQGPISAITYRSPEVYFNKPWTTATDIWSWGIVYLHLLQAHADFEEPGMFDSLKIEGTLTDKENAVREAMAQEFDLHAIEYYNSDPGTRQLLPPKDETRTELDHWVVKLINKDIPEKDIETVHVALNPVPELRPSALKLLEYGYI</sequence>
<dbReference type="GO" id="GO:0004693">
    <property type="term" value="F:cyclin-dependent protein serine/threonine kinase activity"/>
    <property type="evidence" value="ECO:0007669"/>
    <property type="project" value="UniProtKB-EC"/>
</dbReference>
<evidence type="ECO:0000313" key="11">
    <source>
        <dbReference type="EMBL" id="OJD09438.1"/>
    </source>
</evidence>
<evidence type="ECO:0000256" key="2">
    <source>
        <dbReference type="ARBA" id="ARBA00012425"/>
    </source>
</evidence>
<evidence type="ECO:0000256" key="1">
    <source>
        <dbReference type="ARBA" id="ARBA00006485"/>
    </source>
</evidence>
<reference evidence="11 12" key="1">
    <citation type="submission" date="2015-08" db="EMBL/GenBank/DDBJ databases">
        <title>Emmonsia species relationships and genome sequence.</title>
        <authorList>
            <person name="Cuomo C.A."/>
            <person name="Schwartz I.S."/>
            <person name="Kenyon C."/>
            <person name="De Hoog G.S."/>
            <person name="Govender N.P."/>
            <person name="Botha A."/>
            <person name="Moreno L."/>
            <person name="De Vries M."/>
            <person name="Munoz J.F."/>
            <person name="Stielow J.B."/>
        </authorList>
    </citation>
    <scope>NUCLEOTIDE SEQUENCE [LARGE SCALE GENOMIC DNA]</scope>
    <source>
        <strain evidence="11 12">EI222</strain>
    </source>
</reference>
<keyword evidence="7" id="KW-0067">ATP-binding</keyword>
<dbReference type="OrthoDB" id="4187757at2759"/>
<dbReference type="Pfam" id="PF00069">
    <property type="entry name" value="Pkinase"/>
    <property type="match status" value="1"/>
</dbReference>
<feature type="domain" description="Protein kinase" evidence="10">
    <location>
        <begin position="1"/>
        <end position="314"/>
    </location>
</feature>
<dbReference type="SMART" id="SM00220">
    <property type="entry name" value="S_TKc"/>
    <property type="match status" value="1"/>
</dbReference>
<dbReference type="InterPro" id="IPR000719">
    <property type="entry name" value="Prot_kinase_dom"/>
</dbReference>
<dbReference type="PROSITE" id="PS00108">
    <property type="entry name" value="PROTEIN_KINASE_ST"/>
    <property type="match status" value="1"/>
</dbReference>
<evidence type="ECO:0000256" key="4">
    <source>
        <dbReference type="ARBA" id="ARBA00022679"/>
    </source>
</evidence>
<dbReference type="InterPro" id="IPR008271">
    <property type="entry name" value="Ser/Thr_kinase_AS"/>
</dbReference>
<dbReference type="Proteomes" id="UP000242791">
    <property type="component" value="Unassembled WGS sequence"/>
</dbReference>